<keyword evidence="4" id="KW-1185">Reference proteome</keyword>
<keyword evidence="2" id="KW-0812">Transmembrane</keyword>
<comment type="caution">
    <text evidence="3">The sequence shown here is derived from an EMBL/GenBank/DDBJ whole genome shotgun (WGS) entry which is preliminary data.</text>
</comment>
<keyword evidence="2" id="KW-0472">Membrane</keyword>
<evidence type="ECO:0000313" key="3">
    <source>
        <dbReference type="EMBL" id="GAA1661131.1"/>
    </source>
</evidence>
<dbReference type="Proteomes" id="UP001500618">
    <property type="component" value="Unassembled WGS sequence"/>
</dbReference>
<dbReference type="RefSeq" id="WP_163567326.1">
    <property type="nucleotide sequence ID" value="NZ_BAAANY010000002.1"/>
</dbReference>
<accession>A0ABN2FWP3</accession>
<evidence type="ECO:0000256" key="1">
    <source>
        <dbReference type="SAM" id="MobiDB-lite"/>
    </source>
</evidence>
<evidence type="ECO:0000256" key="2">
    <source>
        <dbReference type="SAM" id="Phobius"/>
    </source>
</evidence>
<sequence>MTRQSSRLPALLPFVVLLQFAFLLLPHVFSTPNHTALVAVAALLATGLACGLALPYALRAGTSAPSVRGASPEQSRRASFLRLRNPDAPGRTRPRGPTRSPSAA</sequence>
<name>A0ABN2FWP3_9ACTN</name>
<evidence type="ECO:0000313" key="4">
    <source>
        <dbReference type="Proteomes" id="UP001500618"/>
    </source>
</evidence>
<keyword evidence="2" id="KW-1133">Transmembrane helix</keyword>
<feature type="transmembrane region" description="Helical" evidence="2">
    <location>
        <begin position="40"/>
        <end position="58"/>
    </location>
</feature>
<feature type="region of interest" description="Disordered" evidence="1">
    <location>
        <begin position="62"/>
        <end position="104"/>
    </location>
</feature>
<gene>
    <name evidence="3" type="ORF">GCM10009765_08220</name>
</gene>
<dbReference type="EMBL" id="BAAANY010000002">
    <property type="protein sequence ID" value="GAA1661131.1"/>
    <property type="molecule type" value="Genomic_DNA"/>
</dbReference>
<dbReference type="InterPro" id="IPR045635">
    <property type="entry name" value="DUF6412"/>
</dbReference>
<feature type="compositionally biased region" description="Low complexity" evidence="1">
    <location>
        <begin position="89"/>
        <end position="104"/>
    </location>
</feature>
<reference evidence="3 4" key="1">
    <citation type="journal article" date="2019" name="Int. J. Syst. Evol. Microbiol.">
        <title>The Global Catalogue of Microorganisms (GCM) 10K type strain sequencing project: providing services to taxonomists for standard genome sequencing and annotation.</title>
        <authorList>
            <consortium name="The Broad Institute Genomics Platform"/>
            <consortium name="The Broad Institute Genome Sequencing Center for Infectious Disease"/>
            <person name="Wu L."/>
            <person name="Ma J."/>
        </authorList>
    </citation>
    <scope>NUCLEOTIDE SEQUENCE [LARGE SCALE GENOMIC DNA]</scope>
    <source>
        <strain evidence="3 4">JCM 14718</strain>
    </source>
</reference>
<dbReference type="Pfam" id="PF19950">
    <property type="entry name" value="DUF6412"/>
    <property type="match status" value="1"/>
</dbReference>
<protein>
    <submittedName>
        <fullName evidence="3">Uncharacterized protein</fullName>
    </submittedName>
</protein>
<proteinExistence type="predicted"/>
<organism evidence="3 4">
    <name type="scientific">Fodinicola feengrottensis</name>
    <dbReference type="NCBI Taxonomy" id="435914"/>
    <lineage>
        <taxon>Bacteria</taxon>
        <taxon>Bacillati</taxon>
        <taxon>Actinomycetota</taxon>
        <taxon>Actinomycetes</taxon>
        <taxon>Mycobacteriales</taxon>
        <taxon>Fodinicola</taxon>
    </lineage>
</organism>